<dbReference type="EMBL" id="JAWHQM010000015">
    <property type="protein sequence ID" value="KAK5630179.1"/>
    <property type="molecule type" value="Genomic_DNA"/>
</dbReference>
<keyword evidence="1" id="KW-1133">Transmembrane helix</keyword>
<keyword evidence="1" id="KW-0472">Membrane</keyword>
<evidence type="ECO:0000313" key="3">
    <source>
        <dbReference type="Proteomes" id="UP001305414"/>
    </source>
</evidence>
<dbReference type="AlphaFoldDB" id="A0AAN7UR50"/>
<proteinExistence type="predicted"/>
<gene>
    <name evidence="2" type="ORF">RRF57_005894</name>
</gene>
<protein>
    <submittedName>
        <fullName evidence="2">Uncharacterized protein</fullName>
    </submittedName>
</protein>
<name>A0AAN7UR50_9PEZI</name>
<keyword evidence="3" id="KW-1185">Reference proteome</keyword>
<organism evidence="2 3">
    <name type="scientific">Xylaria bambusicola</name>
    <dbReference type="NCBI Taxonomy" id="326684"/>
    <lineage>
        <taxon>Eukaryota</taxon>
        <taxon>Fungi</taxon>
        <taxon>Dikarya</taxon>
        <taxon>Ascomycota</taxon>
        <taxon>Pezizomycotina</taxon>
        <taxon>Sordariomycetes</taxon>
        <taxon>Xylariomycetidae</taxon>
        <taxon>Xylariales</taxon>
        <taxon>Xylariaceae</taxon>
        <taxon>Xylaria</taxon>
    </lineage>
</organism>
<feature type="transmembrane region" description="Helical" evidence="1">
    <location>
        <begin position="111"/>
        <end position="129"/>
    </location>
</feature>
<evidence type="ECO:0000313" key="2">
    <source>
        <dbReference type="EMBL" id="KAK5630179.1"/>
    </source>
</evidence>
<reference evidence="2 3" key="1">
    <citation type="submission" date="2023-10" db="EMBL/GenBank/DDBJ databases">
        <title>Draft genome sequence of Xylaria bambusicola isolate GMP-LS, the root and basal stem rot pathogen of sugarcane in Indonesia.</title>
        <authorList>
            <person name="Selvaraj P."/>
            <person name="Muralishankar V."/>
            <person name="Muruganantham S."/>
            <person name="Sp S."/>
            <person name="Haryani S."/>
            <person name="Lau K.J.X."/>
            <person name="Naqvi N.I."/>
        </authorList>
    </citation>
    <scope>NUCLEOTIDE SEQUENCE [LARGE SCALE GENOMIC DNA]</scope>
    <source>
        <strain evidence="2">GMP-LS</strain>
    </source>
</reference>
<comment type="caution">
    <text evidence="2">The sequence shown here is derived from an EMBL/GenBank/DDBJ whole genome shotgun (WGS) entry which is preliminary data.</text>
</comment>
<accession>A0AAN7UR50</accession>
<evidence type="ECO:0000256" key="1">
    <source>
        <dbReference type="SAM" id="Phobius"/>
    </source>
</evidence>
<sequence>MSSRRNRALAPVASSASSQKTAIVESEDIISDRNDWQQAHYYHLFPAAPRYPVSAYFPPRRSSAAPAGLPIAENRFRAPETAIRQQSGFPCADEVSTWGLRVPSRTTHIKGTACVVAAIALVFIVVLVIA</sequence>
<dbReference type="Proteomes" id="UP001305414">
    <property type="component" value="Unassembled WGS sequence"/>
</dbReference>
<keyword evidence="1" id="KW-0812">Transmembrane</keyword>